<evidence type="ECO:0000313" key="1">
    <source>
        <dbReference type="EMBL" id="CAG7600380.1"/>
    </source>
</evidence>
<accession>A0A8S4C1N8</accession>
<comment type="caution">
    <text evidence="1">The sequence shown here is derived from an EMBL/GenBank/DDBJ whole genome shotgun (WGS) entry which is preliminary data.</text>
</comment>
<organism evidence="1 2">
    <name type="scientific">Hyalomma marginatum</name>
    <dbReference type="NCBI Taxonomy" id="34627"/>
    <lineage>
        <taxon>Eukaryota</taxon>
        <taxon>Metazoa</taxon>
        <taxon>Ecdysozoa</taxon>
        <taxon>Arthropoda</taxon>
        <taxon>Chelicerata</taxon>
        <taxon>Arachnida</taxon>
        <taxon>Acari</taxon>
        <taxon>Parasitiformes</taxon>
        <taxon>Ixodida</taxon>
        <taxon>Ixodoidea</taxon>
        <taxon>Ixodidae</taxon>
        <taxon>Hyalomminae</taxon>
        <taxon>Hyalomma</taxon>
    </lineage>
</organism>
<reference evidence="1" key="1">
    <citation type="submission" date="2021-06" db="EMBL/GenBank/DDBJ databases">
        <authorList>
            <person name="Nardi T."/>
            <person name="Nardi T."/>
        </authorList>
    </citation>
    <scope>NUCLEOTIDE SEQUENCE</scope>
</reference>
<dbReference type="EMBL" id="CAJVAF010000353">
    <property type="protein sequence ID" value="CAG7600380.1"/>
    <property type="molecule type" value="Genomic_DNA"/>
</dbReference>
<dbReference type="AlphaFoldDB" id="A0A8S4C1N8"/>
<evidence type="ECO:0000313" key="2">
    <source>
        <dbReference type="Proteomes" id="UP000837675"/>
    </source>
</evidence>
<name>A0A8S4C1N8_9ACAR</name>
<proteinExistence type="predicted"/>
<dbReference type="Proteomes" id="UP000837675">
    <property type="component" value="Unassembled WGS sequence"/>
</dbReference>
<sequence>MSPADDTECPAKITSCNTALITNPKAVEVKRDYSSNTPLAINKALYTKLILKAIHLNT</sequence>
<gene>
    <name evidence="1" type="ORF">MHYMCMPASI_01176</name>
</gene>
<keyword evidence="2" id="KW-1185">Reference proteome</keyword>
<protein>
    <submittedName>
        <fullName evidence="1">Uncharacterized protein</fullName>
    </submittedName>
</protein>